<name>A0A653N569_9FLAO</name>
<gene>
    <name evidence="1" type="ORF">MARI151_10575</name>
</gene>
<evidence type="ECO:0000313" key="2">
    <source>
        <dbReference type="Proteomes" id="UP000430202"/>
    </source>
</evidence>
<dbReference type="Proteomes" id="UP000430202">
    <property type="component" value="Unassembled WGS sequence"/>
</dbReference>
<dbReference type="InterPro" id="IPR046525">
    <property type="entry name" value="DUF6702"/>
</dbReference>
<evidence type="ECO:0000313" key="1">
    <source>
        <dbReference type="EMBL" id="VXB12425.1"/>
    </source>
</evidence>
<keyword evidence="2" id="KW-1185">Reference proteome</keyword>
<protein>
    <recommendedName>
        <fullName evidence="3">Peptidase E</fullName>
    </recommendedName>
</protein>
<evidence type="ECO:0008006" key="3">
    <source>
        <dbReference type="Google" id="ProtNLM"/>
    </source>
</evidence>
<dbReference type="EMBL" id="CABWLR010000001">
    <property type="protein sequence ID" value="VXB12425.1"/>
    <property type="molecule type" value="Genomic_DNA"/>
</dbReference>
<dbReference type="AlphaFoldDB" id="A0A653N569"/>
<accession>A0A653N569</accession>
<dbReference type="Pfam" id="PF20420">
    <property type="entry name" value="DUF6702"/>
    <property type="match status" value="1"/>
</dbReference>
<proteinExistence type="predicted"/>
<organism evidence="1 2">
    <name type="scientific">Maribacter litoralis</name>
    <dbReference type="NCBI Taxonomy" id="2059726"/>
    <lineage>
        <taxon>Bacteria</taxon>
        <taxon>Pseudomonadati</taxon>
        <taxon>Bacteroidota</taxon>
        <taxon>Flavobacteriia</taxon>
        <taxon>Flavobacteriales</taxon>
        <taxon>Flavobacteriaceae</taxon>
        <taxon>Maribacter</taxon>
    </lineage>
</organism>
<reference evidence="1 2" key="1">
    <citation type="submission" date="2019-10" db="EMBL/GenBank/DDBJ databases">
        <authorList>
            <person name="Karimi E."/>
        </authorList>
    </citation>
    <scope>NUCLEOTIDE SEQUENCE [LARGE SCALE GENOMIC DNA]</scope>
    <source>
        <strain evidence="1">Maribacter sp. 151</strain>
    </source>
</reference>
<sequence>MKPYNMKIFKPVLVLLILPLFAFAGAHKFYISVTNVNYSEKDEAIQIITRVFIDDMNAVLKERYGYTANLGTEKENDVDKDFLVKYLRTKFLVEVNSENVTYDFIGHKYDSDMVICYLEVPNVPLATLKQIGITDEVLTDIYDDQQNVVHMKVKGKKKSHVLVKSRPKGMLNL</sequence>